<dbReference type="InterPro" id="IPR050306">
    <property type="entry name" value="PfkB_Carbo_kinase"/>
</dbReference>
<dbReference type="PANTHER" id="PTHR43085:SF1">
    <property type="entry name" value="PSEUDOURIDINE KINASE-RELATED"/>
    <property type="match status" value="1"/>
</dbReference>
<sequence>MDILSAPHILAIGESLVDILHRPDRPDDVVETPGGSPANTAMTLGRLGRPIVLETWLGRDERGRTVAEHFRDSHVYIPLESFGATRTTTATATLNERGAATYTFDIEWAPRTPIPVSPHAQIVHAGSISAVIQPGGPAILDALHRAHDQAIVTYDPNIRPDIMGSPEESIDTILDFVRAADIVKVSDEDIAWLTNDAPLDEVVSDWLGLGPSLVIVTRGSKGAMARSVSGMQCAATPADIPVVDTVGAGDSFTGGIIDALWGLGLVGADAREALRTLDEATAMKILTRASRISDITVSRAGANPPWLSELSESELND</sequence>
<evidence type="ECO:0000256" key="4">
    <source>
        <dbReference type="ARBA" id="ARBA00022777"/>
    </source>
</evidence>
<dbReference type="SUPFAM" id="SSF53613">
    <property type="entry name" value="Ribokinase-like"/>
    <property type="match status" value="1"/>
</dbReference>
<dbReference type="PROSITE" id="PS00584">
    <property type="entry name" value="PFKB_KINASES_2"/>
    <property type="match status" value="1"/>
</dbReference>
<dbReference type="InterPro" id="IPR011611">
    <property type="entry name" value="PfkB_dom"/>
</dbReference>
<dbReference type="InterPro" id="IPR002173">
    <property type="entry name" value="Carboh/pur_kinase_PfkB_CS"/>
</dbReference>
<evidence type="ECO:0000313" key="7">
    <source>
        <dbReference type="EMBL" id="SDT99242.1"/>
    </source>
</evidence>
<reference evidence="7 8" key="1">
    <citation type="submission" date="2016-10" db="EMBL/GenBank/DDBJ databases">
        <authorList>
            <person name="Varghese N."/>
            <person name="Submissions S."/>
        </authorList>
    </citation>
    <scope>NUCLEOTIDE SEQUENCE [LARGE SCALE GENOMIC DNA]</scope>
    <source>
        <strain evidence="7 8">DSM 9169</strain>
    </source>
</reference>
<comment type="similarity">
    <text evidence="1">Belongs to the carbohydrate kinase PfkB family.</text>
</comment>
<keyword evidence="3" id="KW-0547">Nucleotide-binding</keyword>
<dbReference type="InterPro" id="IPR029056">
    <property type="entry name" value="Ribokinase-like"/>
</dbReference>
<evidence type="ECO:0000313" key="8">
    <source>
        <dbReference type="Proteomes" id="UP000198976"/>
    </source>
</evidence>
<evidence type="ECO:0000256" key="3">
    <source>
        <dbReference type="ARBA" id="ARBA00022741"/>
    </source>
</evidence>
<protein>
    <submittedName>
        <fullName evidence="7">Fructokinase</fullName>
    </submittedName>
</protein>
<dbReference type="EMBL" id="LT629792">
    <property type="protein sequence ID" value="SDT99242.1"/>
    <property type="molecule type" value="Genomic_DNA"/>
</dbReference>
<evidence type="ECO:0000256" key="2">
    <source>
        <dbReference type="ARBA" id="ARBA00022679"/>
    </source>
</evidence>
<accession>A0ABY0V987</accession>
<keyword evidence="5" id="KW-0067">ATP-binding</keyword>
<keyword evidence="4" id="KW-0418">Kinase</keyword>
<evidence type="ECO:0000256" key="1">
    <source>
        <dbReference type="ARBA" id="ARBA00010688"/>
    </source>
</evidence>
<organism evidence="7 8">
    <name type="scientific">Schaalia radingae</name>
    <dbReference type="NCBI Taxonomy" id="131110"/>
    <lineage>
        <taxon>Bacteria</taxon>
        <taxon>Bacillati</taxon>
        <taxon>Actinomycetota</taxon>
        <taxon>Actinomycetes</taxon>
        <taxon>Actinomycetales</taxon>
        <taxon>Actinomycetaceae</taxon>
        <taxon>Schaalia</taxon>
    </lineage>
</organism>
<gene>
    <name evidence="7" type="ORF">SAMN04489714_1477</name>
</gene>
<evidence type="ECO:0000259" key="6">
    <source>
        <dbReference type="Pfam" id="PF00294"/>
    </source>
</evidence>
<dbReference type="Proteomes" id="UP000198976">
    <property type="component" value="Chromosome I"/>
</dbReference>
<dbReference type="Pfam" id="PF00294">
    <property type="entry name" value="PfkB"/>
    <property type="match status" value="1"/>
</dbReference>
<dbReference type="RefSeq" id="WP_092648737.1">
    <property type="nucleotide sequence ID" value="NZ_LT629792.1"/>
</dbReference>
<proteinExistence type="inferred from homology"/>
<dbReference type="Gene3D" id="3.40.1190.20">
    <property type="match status" value="1"/>
</dbReference>
<keyword evidence="2" id="KW-0808">Transferase</keyword>
<evidence type="ECO:0000256" key="5">
    <source>
        <dbReference type="ARBA" id="ARBA00022840"/>
    </source>
</evidence>
<dbReference type="PROSITE" id="PS00583">
    <property type="entry name" value="PFKB_KINASES_1"/>
    <property type="match status" value="1"/>
</dbReference>
<feature type="domain" description="Carbohydrate kinase PfkB" evidence="6">
    <location>
        <begin position="8"/>
        <end position="295"/>
    </location>
</feature>
<name>A0ABY0V987_9ACTO</name>
<dbReference type="PANTHER" id="PTHR43085">
    <property type="entry name" value="HEXOKINASE FAMILY MEMBER"/>
    <property type="match status" value="1"/>
</dbReference>
<keyword evidence="8" id="KW-1185">Reference proteome</keyword>